<dbReference type="InterPro" id="IPR029060">
    <property type="entry name" value="PIN-like_dom_sf"/>
</dbReference>
<dbReference type="EMBL" id="JACJQU010000008">
    <property type="protein sequence ID" value="MBD2294790.1"/>
    <property type="molecule type" value="Genomic_DNA"/>
</dbReference>
<feature type="domain" description="PIN" evidence="6">
    <location>
        <begin position="4"/>
        <end position="133"/>
    </location>
</feature>
<dbReference type="InterPro" id="IPR002716">
    <property type="entry name" value="PIN_dom"/>
</dbReference>
<evidence type="ECO:0000313" key="8">
    <source>
        <dbReference type="Proteomes" id="UP000662185"/>
    </source>
</evidence>
<feature type="binding site" evidence="5">
    <location>
        <position position="6"/>
    </location>
    <ligand>
        <name>Mg(2+)</name>
        <dbReference type="ChEBI" id="CHEBI:18420"/>
    </ligand>
</feature>
<keyword evidence="8" id="KW-1185">Reference proteome</keyword>
<organism evidence="7 8">
    <name type="scientific">Anabaena sphaerica FACHB-251</name>
    <dbReference type="NCBI Taxonomy" id="2692883"/>
    <lineage>
        <taxon>Bacteria</taxon>
        <taxon>Bacillati</taxon>
        <taxon>Cyanobacteriota</taxon>
        <taxon>Cyanophyceae</taxon>
        <taxon>Nostocales</taxon>
        <taxon>Nostocaceae</taxon>
        <taxon>Anabaena</taxon>
    </lineage>
</organism>
<sequence length="150" mass="16770">MKALFDTNILVSAMIEAHPNHAISLPWIQRVRNKSISGYISTHSIAELYAVITRLPLPKPLSTQQVHDIIINNLESFHTVDLESADYLQVLKNVTHLNITGGGIYDAIIAQTAIKANVDILLTFNSKHFIRLGKHIAQLVKDPSVWKDIN</sequence>
<comment type="caution">
    <text evidence="7">The sequence shown here is derived from an EMBL/GenBank/DDBJ whole genome shotgun (WGS) entry which is preliminary data.</text>
</comment>
<dbReference type="EC" id="3.1.-.-" evidence="5"/>
<keyword evidence="5" id="KW-0800">Toxin</keyword>
<evidence type="ECO:0000256" key="4">
    <source>
        <dbReference type="ARBA" id="ARBA00022801"/>
    </source>
</evidence>
<name>A0A926WIL1_9NOST</name>
<dbReference type="Proteomes" id="UP000662185">
    <property type="component" value="Unassembled WGS sequence"/>
</dbReference>
<proteinExistence type="inferred from homology"/>
<dbReference type="HAMAP" id="MF_00265">
    <property type="entry name" value="VapC_Nob1"/>
    <property type="match status" value="1"/>
</dbReference>
<keyword evidence="1 5" id="KW-1277">Toxin-antitoxin system</keyword>
<comment type="cofactor">
    <cofactor evidence="5">
        <name>Mg(2+)</name>
        <dbReference type="ChEBI" id="CHEBI:18420"/>
    </cofactor>
</comment>
<reference evidence="8" key="1">
    <citation type="journal article" date="2020" name="ISME J.">
        <title>Comparative genomics reveals insights into cyanobacterial evolution and habitat adaptation.</title>
        <authorList>
            <person name="Chen M.Y."/>
            <person name="Teng W.K."/>
            <person name="Zhao L."/>
            <person name="Hu C.X."/>
            <person name="Zhou Y.K."/>
            <person name="Han B.P."/>
            <person name="Song L.R."/>
            <person name="Shu W.S."/>
        </authorList>
    </citation>
    <scope>NUCLEOTIDE SEQUENCE [LARGE SCALE GENOMIC DNA]</scope>
    <source>
        <strain evidence="8">FACHB-251</strain>
    </source>
</reference>
<keyword evidence="4 5" id="KW-0378">Hydrolase</keyword>
<evidence type="ECO:0000256" key="5">
    <source>
        <dbReference type="HAMAP-Rule" id="MF_00265"/>
    </source>
</evidence>
<evidence type="ECO:0000256" key="3">
    <source>
        <dbReference type="ARBA" id="ARBA00022723"/>
    </source>
</evidence>
<dbReference type="Gene3D" id="3.40.50.1010">
    <property type="entry name" value="5'-nuclease"/>
    <property type="match status" value="1"/>
</dbReference>
<gene>
    <name evidence="5" type="primary">vapC</name>
    <name evidence="7" type="ORF">H6G06_15185</name>
</gene>
<dbReference type="GO" id="GO:0090729">
    <property type="term" value="F:toxin activity"/>
    <property type="evidence" value="ECO:0007669"/>
    <property type="project" value="UniProtKB-KW"/>
</dbReference>
<comment type="similarity">
    <text evidence="5">Belongs to the PINc/VapC protein family.</text>
</comment>
<protein>
    <recommendedName>
        <fullName evidence="5">Ribonuclease VapC</fullName>
        <shortName evidence="5">RNase VapC</shortName>
        <ecNumber evidence="5">3.1.-.-</ecNumber>
    </recommendedName>
    <alternativeName>
        <fullName evidence="5">Toxin VapC</fullName>
    </alternativeName>
</protein>
<evidence type="ECO:0000313" key="7">
    <source>
        <dbReference type="EMBL" id="MBD2294790.1"/>
    </source>
</evidence>
<keyword evidence="2 5" id="KW-0540">Nuclease</keyword>
<feature type="binding site" evidence="5">
    <location>
        <position position="106"/>
    </location>
    <ligand>
        <name>Mg(2+)</name>
        <dbReference type="ChEBI" id="CHEBI:18420"/>
    </ligand>
</feature>
<comment type="function">
    <text evidence="5">Toxic component of a toxin-antitoxin (TA) system. An RNase.</text>
</comment>
<dbReference type="GO" id="GO:0004540">
    <property type="term" value="F:RNA nuclease activity"/>
    <property type="evidence" value="ECO:0007669"/>
    <property type="project" value="InterPro"/>
</dbReference>
<accession>A0A926WIL1</accession>
<dbReference type="AlphaFoldDB" id="A0A926WIL1"/>
<evidence type="ECO:0000256" key="1">
    <source>
        <dbReference type="ARBA" id="ARBA00022649"/>
    </source>
</evidence>
<evidence type="ECO:0000256" key="2">
    <source>
        <dbReference type="ARBA" id="ARBA00022722"/>
    </source>
</evidence>
<keyword evidence="5" id="KW-0460">Magnesium</keyword>
<dbReference type="SUPFAM" id="SSF88723">
    <property type="entry name" value="PIN domain-like"/>
    <property type="match status" value="1"/>
</dbReference>
<evidence type="ECO:0000259" key="6">
    <source>
        <dbReference type="Pfam" id="PF01850"/>
    </source>
</evidence>
<keyword evidence="3 5" id="KW-0479">Metal-binding</keyword>
<dbReference type="RefSeq" id="WP_190561542.1">
    <property type="nucleotide sequence ID" value="NZ_JACJQU010000008.1"/>
</dbReference>
<dbReference type="Pfam" id="PF01850">
    <property type="entry name" value="PIN"/>
    <property type="match status" value="1"/>
</dbReference>
<dbReference type="GO" id="GO:0000287">
    <property type="term" value="F:magnesium ion binding"/>
    <property type="evidence" value="ECO:0007669"/>
    <property type="project" value="UniProtKB-UniRule"/>
</dbReference>
<dbReference type="GO" id="GO:0016787">
    <property type="term" value="F:hydrolase activity"/>
    <property type="evidence" value="ECO:0007669"/>
    <property type="project" value="UniProtKB-KW"/>
</dbReference>
<dbReference type="InterPro" id="IPR022907">
    <property type="entry name" value="VapC_family"/>
</dbReference>